<reference evidence="2" key="2">
    <citation type="journal article" date="2015" name="Data Brief">
        <title>Shoot transcriptome of the giant reed, Arundo donax.</title>
        <authorList>
            <person name="Barrero R.A."/>
            <person name="Guerrero F.D."/>
            <person name="Moolhuijzen P."/>
            <person name="Goolsby J.A."/>
            <person name="Tidwell J."/>
            <person name="Bellgard S.E."/>
            <person name="Bellgard M.I."/>
        </authorList>
    </citation>
    <scope>NUCLEOTIDE SEQUENCE</scope>
    <source>
        <tissue evidence="2">Shoot tissue taken approximately 20 cm above the soil surface</tissue>
    </source>
</reference>
<feature type="compositionally biased region" description="Pro residues" evidence="1">
    <location>
        <begin position="61"/>
        <end position="75"/>
    </location>
</feature>
<reference evidence="2" key="1">
    <citation type="submission" date="2014-09" db="EMBL/GenBank/DDBJ databases">
        <authorList>
            <person name="Magalhaes I.L.F."/>
            <person name="Oliveira U."/>
            <person name="Santos F.R."/>
            <person name="Vidigal T.H.D.A."/>
            <person name="Brescovit A.D."/>
            <person name="Santos A.J."/>
        </authorList>
    </citation>
    <scope>NUCLEOTIDE SEQUENCE</scope>
    <source>
        <tissue evidence="2">Shoot tissue taken approximately 20 cm above the soil surface</tissue>
    </source>
</reference>
<organism evidence="2">
    <name type="scientific">Arundo donax</name>
    <name type="common">Giant reed</name>
    <name type="synonym">Donax arundinaceus</name>
    <dbReference type="NCBI Taxonomy" id="35708"/>
    <lineage>
        <taxon>Eukaryota</taxon>
        <taxon>Viridiplantae</taxon>
        <taxon>Streptophyta</taxon>
        <taxon>Embryophyta</taxon>
        <taxon>Tracheophyta</taxon>
        <taxon>Spermatophyta</taxon>
        <taxon>Magnoliopsida</taxon>
        <taxon>Liliopsida</taxon>
        <taxon>Poales</taxon>
        <taxon>Poaceae</taxon>
        <taxon>PACMAD clade</taxon>
        <taxon>Arundinoideae</taxon>
        <taxon>Arundineae</taxon>
        <taxon>Arundo</taxon>
    </lineage>
</organism>
<name>A0A0A9GG05_ARUDO</name>
<protein>
    <submittedName>
        <fullName evidence="2">Uncharacterized protein</fullName>
    </submittedName>
</protein>
<evidence type="ECO:0000313" key="2">
    <source>
        <dbReference type="EMBL" id="JAE21486.1"/>
    </source>
</evidence>
<proteinExistence type="predicted"/>
<feature type="compositionally biased region" description="Low complexity" evidence="1">
    <location>
        <begin position="48"/>
        <end position="60"/>
    </location>
</feature>
<evidence type="ECO:0000256" key="1">
    <source>
        <dbReference type="SAM" id="MobiDB-lite"/>
    </source>
</evidence>
<accession>A0A0A9GG05</accession>
<feature type="region of interest" description="Disordered" evidence="1">
    <location>
        <begin position="1"/>
        <end position="80"/>
    </location>
</feature>
<dbReference type="AlphaFoldDB" id="A0A0A9GG05"/>
<dbReference type="EMBL" id="GBRH01176410">
    <property type="protein sequence ID" value="JAE21486.1"/>
    <property type="molecule type" value="Transcribed_RNA"/>
</dbReference>
<sequence>MERCCRRCTGRSGRPFAPRQRGWWPSRRAVPSCRAPANSQPPMPPCDTTAPAALSHSAPSSGPPLPSSSPSPTTSPSPIFADIVPRDQEQYLCAFARSSKSVLALVAPPVVGYLAEHAYSYNPLTCGVGV</sequence>